<name>A0AA86TLU0_9FABA</name>
<organism evidence="7 8">
    <name type="scientific">Sphenostylis stenocarpa</name>
    <dbReference type="NCBI Taxonomy" id="92480"/>
    <lineage>
        <taxon>Eukaryota</taxon>
        <taxon>Viridiplantae</taxon>
        <taxon>Streptophyta</taxon>
        <taxon>Embryophyta</taxon>
        <taxon>Tracheophyta</taxon>
        <taxon>Spermatophyta</taxon>
        <taxon>Magnoliopsida</taxon>
        <taxon>eudicotyledons</taxon>
        <taxon>Gunneridae</taxon>
        <taxon>Pentapetalae</taxon>
        <taxon>rosids</taxon>
        <taxon>fabids</taxon>
        <taxon>Fabales</taxon>
        <taxon>Fabaceae</taxon>
        <taxon>Papilionoideae</taxon>
        <taxon>50 kb inversion clade</taxon>
        <taxon>NPAAA clade</taxon>
        <taxon>indigoferoid/millettioid clade</taxon>
        <taxon>Phaseoleae</taxon>
        <taxon>Sphenostylis</taxon>
    </lineage>
</organism>
<protein>
    <submittedName>
        <fullName evidence="7">Uncharacterized protein</fullName>
    </submittedName>
</protein>
<sequence>MRWRSVWAADANHDGSRLVVAVPLDEEISSAVMVGSGEMGLLSGDSGGRLVRRLGGDWVRVRSRPLLGLGGTAEVRRFGCDSDAGDLVSGLVKAEWVVTFRNEEQIDSPDQKAVFVFSSPNHQPCVDVREEYANAFRTESYTEFWTRVLAYSKNDSSSCLSRESTTSARLPSYRLFAEHLLDPDQPTVTRALSLAHCRPKVHSLLSDYFSHTANSSILFSHLLKDIDLVRLKYTALKTILQCVPTNQIPSPMVITHLTEFSNFSNLFTSSGQVRAKQYQCFNLQKRLESSRDKAQAKLQLAAKIKCGSACLVAAITASLVVITISHGLALIMAMPGLASMNLGSKRKLAKVAARLDAAAKGSFIVNKDLEMTSRLVARLNDELEYMRRRVKIWVERRENRVEGNDVVQLLKKKHCSFSEQLDELEEHLYLCFMTINGARDLVLSQISD</sequence>
<dbReference type="InterPro" id="IPR007749">
    <property type="entry name" value="DUF677"/>
</dbReference>
<evidence type="ECO:0000256" key="4">
    <source>
        <dbReference type="ARBA" id="ARBA00022989"/>
    </source>
</evidence>
<evidence type="ECO:0000313" key="7">
    <source>
        <dbReference type="EMBL" id="CAJ1972287.1"/>
    </source>
</evidence>
<comment type="similarity">
    <text evidence="2">Belongs to the UPF0496 family.</text>
</comment>
<keyword evidence="3 6" id="KW-0812">Transmembrane</keyword>
<evidence type="ECO:0000256" key="5">
    <source>
        <dbReference type="ARBA" id="ARBA00023136"/>
    </source>
</evidence>
<dbReference type="Proteomes" id="UP001189624">
    <property type="component" value="Chromosome 8"/>
</dbReference>
<dbReference type="GO" id="GO:0016020">
    <property type="term" value="C:membrane"/>
    <property type="evidence" value="ECO:0007669"/>
    <property type="project" value="UniProtKB-SubCell"/>
</dbReference>
<proteinExistence type="inferred from homology"/>
<evidence type="ECO:0000256" key="1">
    <source>
        <dbReference type="ARBA" id="ARBA00004370"/>
    </source>
</evidence>
<evidence type="ECO:0000256" key="2">
    <source>
        <dbReference type="ARBA" id="ARBA00009074"/>
    </source>
</evidence>
<evidence type="ECO:0000256" key="6">
    <source>
        <dbReference type="SAM" id="Phobius"/>
    </source>
</evidence>
<feature type="transmembrane region" description="Helical" evidence="6">
    <location>
        <begin position="311"/>
        <end position="338"/>
    </location>
</feature>
<evidence type="ECO:0000313" key="8">
    <source>
        <dbReference type="Proteomes" id="UP001189624"/>
    </source>
</evidence>
<gene>
    <name evidence="7" type="ORF">AYBTSS11_LOCUS24336</name>
</gene>
<dbReference type="PANTHER" id="PTHR31113:SF6">
    <property type="entry name" value="UPF0496 PROTEIN 3"/>
    <property type="match status" value="1"/>
</dbReference>
<dbReference type="EMBL" id="OY731405">
    <property type="protein sequence ID" value="CAJ1972287.1"/>
    <property type="molecule type" value="Genomic_DNA"/>
</dbReference>
<reference evidence="7" key="1">
    <citation type="submission" date="2023-10" db="EMBL/GenBank/DDBJ databases">
        <authorList>
            <person name="Domelevo Entfellner J.-B."/>
        </authorList>
    </citation>
    <scope>NUCLEOTIDE SEQUENCE</scope>
</reference>
<keyword evidence="5 6" id="KW-0472">Membrane</keyword>
<comment type="subcellular location">
    <subcellularLocation>
        <location evidence="1">Membrane</location>
    </subcellularLocation>
</comment>
<accession>A0AA86TLU0</accession>
<dbReference type="Gramene" id="rna-AYBTSS11_LOCUS24336">
    <property type="protein sequence ID" value="CAJ1972287.1"/>
    <property type="gene ID" value="gene-AYBTSS11_LOCUS24336"/>
</dbReference>
<dbReference type="PANTHER" id="PTHR31113">
    <property type="entry name" value="UPF0496 PROTEIN 3-RELATED"/>
    <property type="match status" value="1"/>
</dbReference>
<evidence type="ECO:0000256" key="3">
    <source>
        <dbReference type="ARBA" id="ARBA00022692"/>
    </source>
</evidence>
<keyword evidence="4 6" id="KW-1133">Transmembrane helix</keyword>
<dbReference type="Pfam" id="PF05055">
    <property type="entry name" value="DUF677"/>
    <property type="match status" value="1"/>
</dbReference>
<dbReference type="AlphaFoldDB" id="A0AA86TLU0"/>
<keyword evidence="8" id="KW-1185">Reference proteome</keyword>